<accession>A0A9P5HII5</accession>
<comment type="subcellular location">
    <subcellularLocation>
        <location evidence="1 8">Secreted</location>
    </subcellularLocation>
</comment>
<sequence>MKQSFALPILLAASTQASTIAVRADDCKDVHIFLARGNNEPYPGRQGKLVNAICNGLSSCDYEDIKFYNPGNSNYCNAVYEGATNGLAQITAYNQKCPDSKLVVSGYSQGADVVGDILGGGGGKIFGCTQKANTGFDAKSRPANKIAAALVFGDVRHTGNQAYGALDGASHDGVAPRTPEMLKNLNSYGAALRSYCAKGDPICAKGSTVADHLNYFDLYTDVAAEWVHERLRAVDSDSAESTSSKVKTTAKATATSTAKSGYATISIHHGSNSTITGSGPFYTNPEGSSATEAVTVPAYGHDSETITYKPEVMTTVVTKYATVTSDCPSKGAVYTEYKTVSVECPICEYVSKTATGHSEPSATGAEHTKPAGGYPSQPAWATQTNSKPSATGYHPGNNATASHYAPGPSSSAHSTPVPSVPVVGASAASMYLPQLTGVIFAIAAVLAF</sequence>
<dbReference type="InterPro" id="IPR000675">
    <property type="entry name" value="Cutinase/axe"/>
</dbReference>
<dbReference type="PANTHER" id="PTHR33630">
    <property type="entry name" value="CUTINASE RV1984C-RELATED-RELATED"/>
    <property type="match status" value="1"/>
</dbReference>
<keyword evidence="5 8" id="KW-0732">Signal</keyword>
<evidence type="ECO:0000256" key="3">
    <source>
        <dbReference type="ARBA" id="ARBA00022487"/>
    </source>
</evidence>
<dbReference type="PANTHER" id="PTHR33630:SF13">
    <property type="entry name" value="ACETYLXYLAN ESTERASE"/>
    <property type="match status" value="1"/>
</dbReference>
<evidence type="ECO:0000256" key="7">
    <source>
        <dbReference type="ARBA" id="ARBA00023157"/>
    </source>
</evidence>
<dbReference type="Pfam" id="PF01083">
    <property type="entry name" value="Cutinase"/>
    <property type="match status" value="1"/>
</dbReference>
<feature type="compositionally biased region" description="Polar residues" evidence="9">
    <location>
        <begin position="379"/>
        <end position="389"/>
    </location>
</feature>
<evidence type="ECO:0000313" key="11">
    <source>
        <dbReference type="Proteomes" id="UP000722485"/>
    </source>
</evidence>
<dbReference type="OrthoDB" id="2586582at2759"/>
<dbReference type="SMART" id="SM01110">
    <property type="entry name" value="Cutinase"/>
    <property type="match status" value="1"/>
</dbReference>
<evidence type="ECO:0000256" key="8">
    <source>
        <dbReference type="RuleBase" id="RU361263"/>
    </source>
</evidence>
<feature type="chain" id="PRO_5040527458" description="Cutinase" evidence="8">
    <location>
        <begin position="18"/>
        <end position="448"/>
    </location>
</feature>
<keyword evidence="6 8" id="KW-0378">Hydrolase</keyword>
<proteinExistence type="inferred from homology"/>
<keyword evidence="4 8" id="KW-0964">Secreted</keyword>
<evidence type="ECO:0000256" key="1">
    <source>
        <dbReference type="ARBA" id="ARBA00004613"/>
    </source>
</evidence>
<reference evidence="10" key="1">
    <citation type="submission" date="2020-03" db="EMBL/GenBank/DDBJ databases">
        <title>Draft Genome Sequence of Cylindrodendrum hubeiense.</title>
        <authorList>
            <person name="Buettner E."/>
            <person name="Kellner H."/>
        </authorList>
    </citation>
    <scope>NUCLEOTIDE SEQUENCE</scope>
    <source>
        <strain evidence="10">IHI 201604</strain>
    </source>
</reference>
<dbReference type="Gene3D" id="3.40.50.1820">
    <property type="entry name" value="alpha/beta hydrolase"/>
    <property type="match status" value="1"/>
</dbReference>
<comment type="catalytic activity">
    <reaction evidence="8">
        <text>cutin + H2O = cutin monomers.</text>
        <dbReference type="EC" id="3.1.1.74"/>
    </reaction>
</comment>
<dbReference type="InterPro" id="IPR043580">
    <property type="entry name" value="CUTINASE_1"/>
</dbReference>
<dbReference type="Proteomes" id="UP000722485">
    <property type="component" value="Unassembled WGS sequence"/>
</dbReference>
<evidence type="ECO:0000256" key="9">
    <source>
        <dbReference type="SAM" id="MobiDB-lite"/>
    </source>
</evidence>
<dbReference type="GO" id="GO:0005576">
    <property type="term" value="C:extracellular region"/>
    <property type="evidence" value="ECO:0007669"/>
    <property type="project" value="UniProtKB-SubCell"/>
</dbReference>
<dbReference type="PROSITE" id="PS00155">
    <property type="entry name" value="CUTINASE_1"/>
    <property type="match status" value="1"/>
</dbReference>
<evidence type="ECO:0000256" key="2">
    <source>
        <dbReference type="ARBA" id="ARBA00007534"/>
    </source>
</evidence>
<evidence type="ECO:0000256" key="4">
    <source>
        <dbReference type="ARBA" id="ARBA00022525"/>
    </source>
</evidence>
<comment type="function">
    <text evidence="8">Catalyzes the hydrolysis of complex carboxylic polyesters found in the cell wall of plants. Degrades cutin, a macromolecule that forms the structure of the plant cuticle.</text>
</comment>
<keyword evidence="3 8" id="KW-0719">Serine esterase</keyword>
<protein>
    <recommendedName>
        <fullName evidence="8">Cutinase</fullName>
        <ecNumber evidence="8">3.1.1.74</ecNumber>
    </recommendedName>
</protein>
<comment type="similarity">
    <text evidence="2 8">Belongs to the cutinase family.</text>
</comment>
<feature type="region of interest" description="Disordered" evidence="9">
    <location>
        <begin position="355"/>
        <end position="417"/>
    </location>
</feature>
<organism evidence="10 11">
    <name type="scientific">Cylindrodendrum hubeiense</name>
    <dbReference type="NCBI Taxonomy" id="595255"/>
    <lineage>
        <taxon>Eukaryota</taxon>
        <taxon>Fungi</taxon>
        <taxon>Dikarya</taxon>
        <taxon>Ascomycota</taxon>
        <taxon>Pezizomycotina</taxon>
        <taxon>Sordariomycetes</taxon>
        <taxon>Hypocreomycetidae</taxon>
        <taxon>Hypocreales</taxon>
        <taxon>Nectriaceae</taxon>
        <taxon>Cylindrodendrum</taxon>
    </lineage>
</organism>
<evidence type="ECO:0000256" key="5">
    <source>
        <dbReference type="ARBA" id="ARBA00022729"/>
    </source>
</evidence>
<keyword evidence="7" id="KW-1015">Disulfide bond</keyword>
<gene>
    <name evidence="10" type="ORF">G7Z17_g1984</name>
</gene>
<keyword evidence="11" id="KW-1185">Reference proteome</keyword>
<dbReference type="InterPro" id="IPR029058">
    <property type="entry name" value="AB_hydrolase_fold"/>
</dbReference>
<feature type="signal peptide" evidence="8">
    <location>
        <begin position="1"/>
        <end position="17"/>
    </location>
</feature>
<feature type="compositionally biased region" description="Low complexity" evidence="9">
    <location>
        <begin position="408"/>
        <end position="417"/>
    </location>
</feature>
<dbReference type="EMBL" id="JAANBB010000018">
    <property type="protein sequence ID" value="KAF7555654.1"/>
    <property type="molecule type" value="Genomic_DNA"/>
</dbReference>
<evidence type="ECO:0000313" key="10">
    <source>
        <dbReference type="EMBL" id="KAF7555654.1"/>
    </source>
</evidence>
<evidence type="ECO:0000256" key="6">
    <source>
        <dbReference type="ARBA" id="ARBA00022801"/>
    </source>
</evidence>
<name>A0A9P5HII5_9HYPO</name>
<comment type="caution">
    <text evidence="10">The sequence shown here is derived from an EMBL/GenBank/DDBJ whole genome shotgun (WGS) entry which is preliminary data.</text>
</comment>
<dbReference type="SUPFAM" id="SSF53474">
    <property type="entry name" value="alpha/beta-Hydrolases"/>
    <property type="match status" value="1"/>
</dbReference>
<dbReference type="EC" id="3.1.1.74" evidence="8"/>
<dbReference type="GO" id="GO:0050525">
    <property type="term" value="F:cutinase activity"/>
    <property type="evidence" value="ECO:0007669"/>
    <property type="project" value="UniProtKB-UniRule"/>
</dbReference>
<dbReference type="AlphaFoldDB" id="A0A9P5HII5"/>